<keyword evidence="4" id="KW-1133">Transmembrane helix</keyword>
<gene>
    <name evidence="5" type="ORF">EIM92_05620</name>
</gene>
<dbReference type="InterPro" id="IPR012341">
    <property type="entry name" value="6hp_glycosidase-like_sf"/>
</dbReference>
<dbReference type="GO" id="GO:0005975">
    <property type="term" value="P:carbohydrate metabolic process"/>
    <property type="evidence" value="ECO:0007669"/>
    <property type="project" value="InterPro"/>
</dbReference>
<dbReference type="AlphaFoldDB" id="A0A3Q8S791"/>
<evidence type="ECO:0000313" key="6">
    <source>
        <dbReference type="Proteomes" id="UP000273145"/>
    </source>
</evidence>
<dbReference type="PROSITE" id="PS51257">
    <property type="entry name" value="PROKAR_LIPOPROTEIN"/>
    <property type="match status" value="1"/>
</dbReference>
<name>A0A3Q8S791_9BACL</name>
<dbReference type="InterPro" id="IPR002037">
    <property type="entry name" value="Glyco_hydro_8"/>
</dbReference>
<dbReference type="Proteomes" id="UP000273145">
    <property type="component" value="Chromosome"/>
</dbReference>
<feature type="transmembrane region" description="Helical" evidence="4">
    <location>
        <begin position="12"/>
        <end position="34"/>
    </location>
</feature>
<sequence>MPVWRNSCKNLLIISTIILSTIILLGCSIAVSTYSGEAAVKNERPYTEKFITKHMTNTNGTLATYLKPAISTYPDIVAGREALSESLGFWMQYAVMRQDHALFDRSYQVLKDKFLTPEKYIVWKLEPDGRIKVNTNALGDDLRIIGSLLEASELWKKDEYLTTAKEISDTLQRYVQKEGYFVDFHDFARHESPSTLSLVYVDIGVLKLMRDRQLVDSGVYEQYAQVLSNMPDDGIFYPKTFDVQQLQYTFDDHVNLIDQLIVGIHLAAMDEPPTALISFLKQEFRQYKTIKGRYNRVTRTAEVSYESPSVYGLAILLALESEDKEWAKQLHKHMITLKNRDASYSGGYVFNKNTHFFDNVLPLLAETALQNP</sequence>
<evidence type="ECO:0000313" key="5">
    <source>
        <dbReference type="EMBL" id="AZK48871.1"/>
    </source>
</evidence>
<reference evidence="5 6" key="1">
    <citation type="submission" date="2018-11" db="EMBL/GenBank/DDBJ databases">
        <title>Genome sequencing of Paenibacillus lentus DSM25539(T).</title>
        <authorList>
            <person name="Kook J.-K."/>
            <person name="Park S.-N."/>
            <person name="Lim Y.K."/>
        </authorList>
    </citation>
    <scope>NUCLEOTIDE SEQUENCE [LARGE SCALE GENOMIC DNA]</scope>
    <source>
        <strain evidence="5 6">DSM 25539</strain>
    </source>
</reference>
<dbReference type="GO" id="GO:0004553">
    <property type="term" value="F:hydrolase activity, hydrolyzing O-glycosyl compounds"/>
    <property type="evidence" value="ECO:0007669"/>
    <property type="project" value="InterPro"/>
</dbReference>
<proteinExistence type="inferred from homology"/>
<organism evidence="5 6">
    <name type="scientific">Paenibacillus lentus</name>
    <dbReference type="NCBI Taxonomy" id="1338368"/>
    <lineage>
        <taxon>Bacteria</taxon>
        <taxon>Bacillati</taxon>
        <taxon>Bacillota</taxon>
        <taxon>Bacilli</taxon>
        <taxon>Bacillales</taxon>
        <taxon>Paenibacillaceae</taxon>
        <taxon>Paenibacillus</taxon>
    </lineage>
</organism>
<evidence type="ECO:0000256" key="2">
    <source>
        <dbReference type="ARBA" id="ARBA00022801"/>
    </source>
</evidence>
<dbReference type="OrthoDB" id="1779554at2"/>
<keyword evidence="3" id="KW-0326">Glycosidase</keyword>
<keyword evidence="4" id="KW-0472">Membrane</keyword>
<comment type="similarity">
    <text evidence="1">Belongs to the glycosyl hydrolase 8 (cellulase D) family.</text>
</comment>
<dbReference type="Gene3D" id="1.50.10.10">
    <property type="match status" value="1"/>
</dbReference>
<dbReference type="KEGG" id="plen:EIM92_05620"/>
<protein>
    <submittedName>
        <fullName evidence="5">Glycosyl hydrolase</fullName>
    </submittedName>
</protein>
<dbReference type="InterPro" id="IPR008928">
    <property type="entry name" value="6-hairpin_glycosidase_sf"/>
</dbReference>
<dbReference type="SUPFAM" id="SSF48208">
    <property type="entry name" value="Six-hairpin glycosidases"/>
    <property type="match status" value="1"/>
</dbReference>
<accession>A0A3Q8S791</accession>
<evidence type="ECO:0000256" key="4">
    <source>
        <dbReference type="SAM" id="Phobius"/>
    </source>
</evidence>
<dbReference type="EMBL" id="CP034248">
    <property type="protein sequence ID" value="AZK48871.1"/>
    <property type="molecule type" value="Genomic_DNA"/>
</dbReference>
<dbReference type="Pfam" id="PF01270">
    <property type="entry name" value="Glyco_hydro_8"/>
    <property type="match status" value="1"/>
</dbReference>
<keyword evidence="6" id="KW-1185">Reference proteome</keyword>
<keyword evidence="2 5" id="KW-0378">Hydrolase</keyword>
<keyword evidence="4" id="KW-0812">Transmembrane</keyword>
<evidence type="ECO:0000256" key="3">
    <source>
        <dbReference type="ARBA" id="ARBA00023295"/>
    </source>
</evidence>
<evidence type="ECO:0000256" key="1">
    <source>
        <dbReference type="ARBA" id="ARBA00009209"/>
    </source>
</evidence>